<dbReference type="SUPFAM" id="SSF51735">
    <property type="entry name" value="NAD(P)-binding Rossmann-fold domains"/>
    <property type="match status" value="1"/>
</dbReference>
<dbReference type="InterPro" id="IPR008927">
    <property type="entry name" value="6-PGluconate_DH-like_C_sf"/>
</dbReference>
<comment type="similarity">
    <text evidence="4">Belongs to the 3-hydroxyacyl-CoA dehydrogenase family.</text>
</comment>
<evidence type="ECO:0000256" key="10">
    <source>
        <dbReference type="ARBA" id="ARBA00023239"/>
    </source>
</evidence>
<comment type="pathway">
    <text evidence="2">Lipid metabolism; butanoate metabolism.</text>
</comment>
<dbReference type="InterPro" id="IPR006108">
    <property type="entry name" value="3HC_DH_C"/>
</dbReference>
<keyword evidence="10 15" id="KW-0456">Lyase</keyword>
<sequence length="631" mass="67328">MSENMFRWEADGDGIVTLTMDDPTASANTMSAKWGEDFAATLERLESEKDQIAGVVLTSAKKTFFAGGNLDDLVKYTRADAQKVFDQSQQIKGLLRRLETLGKPVVAAINGAALGGGLEIALACNHRIAVDAKGSKIGLPEVTLGLLPGGGGVVRVVRLLGLADGLMNVLLQGQQRNPKAALEAGLVHEVVDSPDEMISRAKQWVKDNPEAAQPWDVKGYKIPGGTPSVPKFAANLPAFPANLRKQLKNAPMPAPYDIMCAAVEGAQVDIDNAGQIESRYFADLACGQVSTNMTRAFFFDLQAINKGASRPDGHELHTARKVVVLGAGMMGAGIAYTCAMAGLEVVLKDVSQENAEKGKAYSQKILEKAVSRGKSTQEKADEVLARITATDDASAAAGADLVIEAVFESPDLKKQVFGEILPHLAPDAVLGSNTSTLPITSLAEGVELPEDFVGLHFFSPVDKMPLLEIIRGERTSDATLAKAIDIALQIKKTPILVSDSRGFFTSRVIGTFINAAVAMLGGGAAPSSIEQAAAQAGYPAPPLQLMDELTLTLPQKIRQETRRCVEESGGTWVPHPSEAIIDRMVELDRKGRSSGAGFYEYDESGKRTRLWPGLSEEFGAAKGDQPFEDMQ</sequence>
<evidence type="ECO:0000256" key="7">
    <source>
        <dbReference type="ARBA" id="ARBA00023002"/>
    </source>
</evidence>
<protein>
    <submittedName>
        <fullName evidence="15">Enoyl-CoA hydratase [isoleucine degradation] / 3-hydroxyacyl-CoA dehydrogenase / 3-hydroxybutyryl-CoA epimerase</fullName>
        <ecNumber evidence="15">1.1.1.35</ecNumber>
        <ecNumber evidence="15">4.2.1.17</ecNumber>
        <ecNumber evidence="15">5.1.2.3</ecNumber>
    </submittedName>
</protein>
<dbReference type="GO" id="GO:0016509">
    <property type="term" value="F:long-chain (3S)-3-hydroxyacyl-CoA dehydrogenase (NAD+) activity"/>
    <property type="evidence" value="ECO:0007669"/>
    <property type="project" value="TreeGrafter"/>
</dbReference>
<evidence type="ECO:0000256" key="6">
    <source>
        <dbReference type="ARBA" id="ARBA00022963"/>
    </source>
</evidence>
<dbReference type="InterPro" id="IPR036291">
    <property type="entry name" value="NAD(P)-bd_dom_sf"/>
</dbReference>
<dbReference type="EC" id="1.1.1.35" evidence="15"/>
<dbReference type="Gene3D" id="3.40.50.720">
    <property type="entry name" value="NAD(P)-binding Rossmann-like Domain"/>
    <property type="match status" value="1"/>
</dbReference>
<evidence type="ECO:0000256" key="2">
    <source>
        <dbReference type="ARBA" id="ARBA00005086"/>
    </source>
</evidence>
<dbReference type="GO" id="GO:0006635">
    <property type="term" value="P:fatty acid beta-oxidation"/>
    <property type="evidence" value="ECO:0007669"/>
    <property type="project" value="UniProtKB-UniPathway"/>
</dbReference>
<comment type="similarity">
    <text evidence="3">In the central section; belongs to the 3-hydroxyacyl-CoA dehydrogenase family.</text>
</comment>
<comment type="catalytic activity">
    <reaction evidence="12">
        <text>a (3S)-3-hydroxyacyl-CoA + NAD(+) = a 3-oxoacyl-CoA + NADH + H(+)</text>
        <dbReference type="Rhea" id="RHEA:22432"/>
        <dbReference type="ChEBI" id="CHEBI:15378"/>
        <dbReference type="ChEBI" id="CHEBI:57318"/>
        <dbReference type="ChEBI" id="CHEBI:57540"/>
        <dbReference type="ChEBI" id="CHEBI:57945"/>
        <dbReference type="ChEBI" id="CHEBI:90726"/>
        <dbReference type="EC" id="1.1.1.35"/>
    </reaction>
</comment>
<dbReference type="Gene3D" id="3.90.226.10">
    <property type="entry name" value="2-enoyl-CoA Hydratase, Chain A, domain 1"/>
    <property type="match status" value="1"/>
</dbReference>
<dbReference type="Pfam" id="PF00378">
    <property type="entry name" value="ECH_1"/>
    <property type="match status" value="1"/>
</dbReference>
<comment type="pathway">
    <text evidence="1">Lipid metabolism; fatty acid beta-oxidation.</text>
</comment>
<dbReference type="InterPro" id="IPR001753">
    <property type="entry name" value="Enoyl-CoA_hydra/iso"/>
</dbReference>
<keyword evidence="8" id="KW-0520">NAD</keyword>
<feature type="domain" description="3-hydroxyacyl-CoA dehydrogenase NAD binding" evidence="14">
    <location>
        <begin position="321"/>
        <end position="499"/>
    </location>
</feature>
<dbReference type="UniPathway" id="UPA00659"/>
<dbReference type="Pfam" id="PF02737">
    <property type="entry name" value="3HCDH_N"/>
    <property type="match status" value="1"/>
</dbReference>
<evidence type="ECO:0000256" key="11">
    <source>
        <dbReference type="ARBA" id="ARBA00023268"/>
    </source>
</evidence>
<accession>A0A6J4K537</accession>
<evidence type="ECO:0000256" key="9">
    <source>
        <dbReference type="ARBA" id="ARBA00023098"/>
    </source>
</evidence>
<keyword evidence="11" id="KW-0511">Multifunctional enzyme</keyword>
<dbReference type="GO" id="GO:0008692">
    <property type="term" value="F:3-hydroxybutyryl-CoA epimerase activity"/>
    <property type="evidence" value="ECO:0007669"/>
    <property type="project" value="UniProtKB-EC"/>
</dbReference>
<keyword evidence="6" id="KW-0442">Lipid degradation</keyword>
<name>A0A6J4K537_9PSEU</name>
<feature type="non-terminal residue" evidence="15">
    <location>
        <position position="631"/>
    </location>
</feature>
<proteinExistence type="inferred from homology"/>
<dbReference type="AlphaFoldDB" id="A0A6J4K537"/>
<dbReference type="PANTHER" id="PTHR43612">
    <property type="entry name" value="TRIFUNCTIONAL ENZYME SUBUNIT ALPHA"/>
    <property type="match status" value="1"/>
</dbReference>
<evidence type="ECO:0000256" key="8">
    <source>
        <dbReference type="ARBA" id="ARBA00023027"/>
    </source>
</evidence>
<evidence type="ECO:0000259" key="14">
    <source>
        <dbReference type="Pfam" id="PF02737"/>
    </source>
</evidence>
<dbReference type="EC" id="4.2.1.17" evidence="15"/>
<dbReference type="FunFam" id="3.40.50.720:FF:000009">
    <property type="entry name" value="Fatty oxidation complex, alpha subunit"/>
    <property type="match status" value="1"/>
</dbReference>
<dbReference type="GO" id="GO:0004300">
    <property type="term" value="F:enoyl-CoA hydratase activity"/>
    <property type="evidence" value="ECO:0007669"/>
    <property type="project" value="UniProtKB-EC"/>
</dbReference>
<dbReference type="CDD" id="cd06558">
    <property type="entry name" value="crotonase-like"/>
    <property type="match status" value="1"/>
</dbReference>
<evidence type="ECO:0000256" key="12">
    <source>
        <dbReference type="ARBA" id="ARBA00049556"/>
    </source>
</evidence>
<evidence type="ECO:0000259" key="13">
    <source>
        <dbReference type="Pfam" id="PF00725"/>
    </source>
</evidence>
<keyword evidence="9" id="KW-0443">Lipid metabolism</keyword>
<evidence type="ECO:0000256" key="4">
    <source>
        <dbReference type="ARBA" id="ARBA00009463"/>
    </source>
</evidence>
<evidence type="ECO:0000256" key="1">
    <source>
        <dbReference type="ARBA" id="ARBA00005005"/>
    </source>
</evidence>
<dbReference type="GO" id="GO:0070403">
    <property type="term" value="F:NAD+ binding"/>
    <property type="evidence" value="ECO:0007669"/>
    <property type="project" value="InterPro"/>
</dbReference>
<feature type="domain" description="3-hydroxyacyl-CoA dehydrogenase C-terminal" evidence="13">
    <location>
        <begin position="502"/>
        <end position="601"/>
    </location>
</feature>
<evidence type="ECO:0000256" key="3">
    <source>
        <dbReference type="ARBA" id="ARBA00007005"/>
    </source>
</evidence>
<dbReference type="PANTHER" id="PTHR43612:SF3">
    <property type="entry name" value="TRIFUNCTIONAL ENZYME SUBUNIT ALPHA, MITOCHONDRIAL"/>
    <property type="match status" value="1"/>
</dbReference>
<dbReference type="EC" id="5.1.2.3" evidence="15"/>
<dbReference type="InterPro" id="IPR029045">
    <property type="entry name" value="ClpP/crotonase-like_dom_sf"/>
</dbReference>
<keyword evidence="7 15" id="KW-0560">Oxidoreductase</keyword>
<keyword evidence="5" id="KW-0276">Fatty acid metabolism</keyword>
<dbReference type="InterPro" id="IPR050136">
    <property type="entry name" value="FA_oxidation_alpha_subunit"/>
</dbReference>
<organism evidence="15">
    <name type="scientific">uncultured Actinomycetospora sp</name>
    <dbReference type="NCBI Taxonomy" id="1135996"/>
    <lineage>
        <taxon>Bacteria</taxon>
        <taxon>Bacillati</taxon>
        <taxon>Actinomycetota</taxon>
        <taxon>Actinomycetes</taxon>
        <taxon>Pseudonocardiales</taxon>
        <taxon>Pseudonocardiaceae</taxon>
        <taxon>Actinomycetospora</taxon>
        <taxon>environmental samples</taxon>
    </lineage>
</organism>
<gene>
    <name evidence="15" type="ORF">AVDCRST_MAG54-4843</name>
</gene>
<dbReference type="InterPro" id="IPR006176">
    <property type="entry name" value="3-OHacyl-CoA_DH_NAD-bd"/>
</dbReference>
<dbReference type="EMBL" id="CADCTH010000610">
    <property type="protein sequence ID" value="CAA9295854.1"/>
    <property type="molecule type" value="Genomic_DNA"/>
</dbReference>
<dbReference type="SUPFAM" id="SSF52096">
    <property type="entry name" value="ClpP/crotonase"/>
    <property type="match status" value="1"/>
</dbReference>
<dbReference type="Pfam" id="PF00725">
    <property type="entry name" value="3HCDH"/>
    <property type="match status" value="1"/>
</dbReference>
<dbReference type="FunFam" id="3.90.226.10:FF:000047">
    <property type="entry name" value="Probable 3-hydroxyacyl-CoA dehydrogenase"/>
    <property type="match status" value="1"/>
</dbReference>
<dbReference type="SUPFAM" id="SSF48179">
    <property type="entry name" value="6-phosphogluconate dehydrogenase C-terminal domain-like"/>
    <property type="match status" value="1"/>
</dbReference>
<evidence type="ECO:0000256" key="5">
    <source>
        <dbReference type="ARBA" id="ARBA00022832"/>
    </source>
</evidence>
<keyword evidence="15" id="KW-0413">Isomerase</keyword>
<reference evidence="15" key="1">
    <citation type="submission" date="2020-02" db="EMBL/GenBank/DDBJ databases">
        <authorList>
            <person name="Meier V. D."/>
        </authorList>
    </citation>
    <scope>NUCLEOTIDE SEQUENCE</scope>
    <source>
        <strain evidence="15">AVDCRST_MAG54</strain>
    </source>
</reference>
<evidence type="ECO:0000313" key="15">
    <source>
        <dbReference type="EMBL" id="CAA9295854.1"/>
    </source>
</evidence>
<dbReference type="Gene3D" id="1.10.1040.50">
    <property type="match status" value="1"/>
</dbReference>